<proteinExistence type="predicted"/>
<dbReference type="WBParaSite" id="Hba_14827">
    <property type="protein sequence ID" value="Hba_14827"/>
    <property type="gene ID" value="Hba_14827"/>
</dbReference>
<evidence type="ECO:0000256" key="1">
    <source>
        <dbReference type="SAM" id="Coils"/>
    </source>
</evidence>
<dbReference type="Proteomes" id="UP000095283">
    <property type="component" value="Unplaced"/>
</dbReference>
<sequence length="210" mass="24495">MFLAIQHDRDKIRYTKALKKKKEEERRLKEQAEITMKEEVGSPHSAGSDQYINTSTPSSSTMMIIPELDNSAFDSDSQFIKHHNLYVSPDAQRDVLPWMLLAVRSLLININNFPQKLFLRCLASNEMHKLSRRQCCLRRVHAPTFRTCESSQFHAFVSKLLLYQLLGVPRVLLGIQCRICSFWWLILFELFCEVKFTIKSGLMAFHKLQT</sequence>
<keyword evidence="1" id="KW-0175">Coiled coil</keyword>
<evidence type="ECO:0000313" key="3">
    <source>
        <dbReference type="WBParaSite" id="Hba_14827"/>
    </source>
</evidence>
<feature type="coiled-coil region" evidence="1">
    <location>
        <begin position="11"/>
        <end position="38"/>
    </location>
</feature>
<dbReference type="AlphaFoldDB" id="A0A1I7XBD2"/>
<organism evidence="2 3">
    <name type="scientific">Heterorhabditis bacteriophora</name>
    <name type="common">Entomopathogenic nematode worm</name>
    <dbReference type="NCBI Taxonomy" id="37862"/>
    <lineage>
        <taxon>Eukaryota</taxon>
        <taxon>Metazoa</taxon>
        <taxon>Ecdysozoa</taxon>
        <taxon>Nematoda</taxon>
        <taxon>Chromadorea</taxon>
        <taxon>Rhabditida</taxon>
        <taxon>Rhabditina</taxon>
        <taxon>Rhabditomorpha</taxon>
        <taxon>Strongyloidea</taxon>
        <taxon>Heterorhabditidae</taxon>
        <taxon>Heterorhabditis</taxon>
    </lineage>
</organism>
<evidence type="ECO:0000313" key="2">
    <source>
        <dbReference type="Proteomes" id="UP000095283"/>
    </source>
</evidence>
<protein>
    <submittedName>
        <fullName evidence="3">PIEZO domain-containing protein</fullName>
    </submittedName>
</protein>
<name>A0A1I7XBD2_HETBA</name>
<keyword evidence="2" id="KW-1185">Reference proteome</keyword>
<accession>A0A1I7XBD2</accession>
<reference evidence="3" key="1">
    <citation type="submission" date="2016-11" db="UniProtKB">
        <authorList>
            <consortium name="WormBaseParasite"/>
        </authorList>
    </citation>
    <scope>IDENTIFICATION</scope>
</reference>